<name>A0A290S9Q8_9GAMM</name>
<dbReference type="PANTHER" id="PTHR10907">
    <property type="entry name" value="REGUCALCIN"/>
    <property type="match status" value="1"/>
</dbReference>
<evidence type="ECO:0000313" key="6">
    <source>
        <dbReference type="Proteomes" id="UP000016505"/>
    </source>
</evidence>
<dbReference type="KEGG" id="part:PARC_b0417"/>
<evidence type="ECO:0000259" key="4">
    <source>
        <dbReference type="Pfam" id="PF08450"/>
    </source>
</evidence>
<feature type="active site" description="Proton donor/acceptor" evidence="2">
    <location>
        <position position="200"/>
    </location>
</feature>
<keyword evidence="3" id="KW-0479">Metal-binding</keyword>
<dbReference type="Pfam" id="PF08450">
    <property type="entry name" value="SGL"/>
    <property type="match status" value="1"/>
</dbReference>
<dbReference type="PANTHER" id="PTHR10907:SF47">
    <property type="entry name" value="REGUCALCIN"/>
    <property type="match status" value="1"/>
</dbReference>
<keyword evidence="3" id="KW-0862">Zinc</keyword>
<proteinExistence type="inferred from homology"/>
<dbReference type="Proteomes" id="UP000016505">
    <property type="component" value="Chromosome II"/>
</dbReference>
<protein>
    <recommendedName>
        <fullName evidence="4">SMP-30/Gluconolactonase/LRE-like region domain-containing protein</fullName>
    </recommendedName>
</protein>
<accession>A0A290S9Q8</accession>
<dbReference type="InterPro" id="IPR013658">
    <property type="entry name" value="SGL"/>
</dbReference>
<dbReference type="PRINTS" id="PR01790">
    <property type="entry name" value="SMP30FAMILY"/>
</dbReference>
<comment type="cofactor">
    <cofactor evidence="3">
        <name>Zn(2+)</name>
        <dbReference type="ChEBI" id="CHEBI:29105"/>
    </cofactor>
    <text evidence="3">Binds 1 divalent metal cation per subunit.</text>
</comment>
<comment type="similarity">
    <text evidence="1">Belongs to the SMP-30/CGR1 family.</text>
</comment>
<dbReference type="SUPFAM" id="SSF63829">
    <property type="entry name" value="Calcium-dependent phosphotriesterase"/>
    <property type="match status" value="1"/>
</dbReference>
<feature type="binding site" evidence="3">
    <location>
        <position position="102"/>
    </location>
    <ligand>
        <name>substrate</name>
    </ligand>
</feature>
<feature type="binding site" evidence="3">
    <location>
        <position position="149"/>
    </location>
    <ligand>
        <name>a divalent metal cation</name>
        <dbReference type="ChEBI" id="CHEBI:60240"/>
    </ligand>
</feature>
<evidence type="ECO:0000256" key="2">
    <source>
        <dbReference type="PIRSR" id="PIRSR605511-1"/>
    </source>
</evidence>
<dbReference type="Gene3D" id="2.120.10.30">
    <property type="entry name" value="TolB, C-terminal domain"/>
    <property type="match status" value="1"/>
</dbReference>
<evidence type="ECO:0000256" key="3">
    <source>
        <dbReference type="PIRSR" id="PIRSR605511-2"/>
    </source>
</evidence>
<dbReference type="GO" id="GO:0004341">
    <property type="term" value="F:gluconolactonase activity"/>
    <property type="evidence" value="ECO:0007669"/>
    <property type="project" value="TreeGrafter"/>
</dbReference>
<dbReference type="GO" id="GO:0019853">
    <property type="term" value="P:L-ascorbic acid biosynthetic process"/>
    <property type="evidence" value="ECO:0007669"/>
    <property type="project" value="TreeGrafter"/>
</dbReference>
<feature type="binding site" evidence="3">
    <location>
        <position position="200"/>
    </location>
    <ligand>
        <name>a divalent metal cation</name>
        <dbReference type="ChEBI" id="CHEBI:60240"/>
    </ligand>
</feature>
<dbReference type="InterPro" id="IPR005511">
    <property type="entry name" value="SMP-30"/>
</dbReference>
<dbReference type="GO" id="GO:0005509">
    <property type="term" value="F:calcium ion binding"/>
    <property type="evidence" value="ECO:0007669"/>
    <property type="project" value="TreeGrafter"/>
</dbReference>
<dbReference type="OrthoDB" id="9775406at2"/>
<reference evidence="5 6" key="1">
    <citation type="journal article" date="2012" name="J. Bacteriol.">
        <title>Genome sequences of type strains of seven species of the marine bacterium Pseudoalteromonas.</title>
        <authorList>
            <person name="Xie B.B."/>
            <person name="Shu Y.L."/>
            <person name="Qin Q.L."/>
            <person name="Rong J.C."/>
            <person name="Zhang X.Y."/>
            <person name="Chen X.L."/>
            <person name="Shi M."/>
            <person name="He H.L."/>
            <person name="Zhou B.C."/>
            <person name="Zhang Y.Z."/>
        </authorList>
    </citation>
    <scope>NUCLEOTIDE SEQUENCE [LARGE SCALE GENOMIC DNA]</scope>
    <source>
        <strain evidence="5 6">A 37-1-2</strain>
    </source>
</reference>
<sequence>MFDPSVTIFESTQNQLGESPLWHPILNTFFWVDINKKLLLSKNTHNESQLKIVNMPDTLSAIAWIDEQHLLLCTSTGLYKYHINSNTRHLILNIENTLLNRRSNDGRADPWGGFWFSTMHVNAKKGDGKIYRYYKRQLKAVVSDLSIPNGLCFDKARLCGYYCDSLTSCIYVLDLDEQTGEPCSEPRVFYQFNNTDVDPDGCVTDQLGNLWLAVWGMGCVMCLSPGGELIKTIKLCAIKPTCTAFGGENAELLLVTSAFDEAINNTVTEQGAVFQISGIKNGQFEPPVLL</sequence>
<evidence type="ECO:0000256" key="1">
    <source>
        <dbReference type="ARBA" id="ARBA00008853"/>
    </source>
</evidence>
<evidence type="ECO:0000313" key="5">
    <source>
        <dbReference type="EMBL" id="ATC88619.1"/>
    </source>
</evidence>
<feature type="binding site" evidence="3">
    <location>
        <position position="104"/>
    </location>
    <ligand>
        <name>substrate</name>
    </ligand>
</feature>
<feature type="domain" description="SMP-30/Gluconolactonase/LRE-like region" evidence="4">
    <location>
        <begin position="16"/>
        <end position="258"/>
    </location>
</feature>
<dbReference type="RefSeq" id="WP_010555294.1">
    <property type="nucleotide sequence ID" value="NZ_CP011026.1"/>
</dbReference>
<feature type="binding site" evidence="3">
    <location>
        <position position="18"/>
    </location>
    <ligand>
        <name>a divalent metal cation</name>
        <dbReference type="ChEBI" id="CHEBI:60240"/>
    </ligand>
</feature>
<organism evidence="5 6">
    <name type="scientific">Pseudoalteromonas arctica A 37-1-2</name>
    <dbReference type="NCBI Taxonomy" id="1117313"/>
    <lineage>
        <taxon>Bacteria</taxon>
        <taxon>Pseudomonadati</taxon>
        <taxon>Pseudomonadota</taxon>
        <taxon>Gammaproteobacteria</taxon>
        <taxon>Alteromonadales</taxon>
        <taxon>Pseudoalteromonadaceae</taxon>
        <taxon>Pseudoalteromonas</taxon>
    </lineage>
</organism>
<dbReference type="InterPro" id="IPR011042">
    <property type="entry name" value="6-blade_b-propeller_TolB-like"/>
</dbReference>
<gene>
    <name evidence="5" type="ORF">PARC_b0417</name>
</gene>
<dbReference type="EMBL" id="CP011026">
    <property type="protein sequence ID" value="ATC88619.1"/>
    <property type="molecule type" value="Genomic_DNA"/>
</dbReference>
<dbReference type="AlphaFoldDB" id="A0A290S9Q8"/>